<reference evidence="1" key="1">
    <citation type="journal article" date="2015" name="Nature">
        <title>Complex archaea that bridge the gap between prokaryotes and eukaryotes.</title>
        <authorList>
            <person name="Spang A."/>
            <person name="Saw J.H."/>
            <person name="Jorgensen S.L."/>
            <person name="Zaremba-Niedzwiedzka K."/>
            <person name="Martijn J."/>
            <person name="Lind A.E."/>
            <person name="van Eijk R."/>
            <person name="Schleper C."/>
            <person name="Guy L."/>
            <person name="Ettema T.J."/>
        </authorList>
    </citation>
    <scope>NUCLEOTIDE SEQUENCE</scope>
</reference>
<proteinExistence type="predicted"/>
<sequence length="50" mass="6020">MVLNDMQEVENIINQLRGYFQAEEHEGVRNNSMRMLDRLEIILKKKIETE</sequence>
<accession>A0A0F9UGQ1</accession>
<gene>
    <name evidence="1" type="ORF">LCGC14_0224120</name>
</gene>
<comment type="caution">
    <text evidence="1">The sequence shown here is derived from an EMBL/GenBank/DDBJ whole genome shotgun (WGS) entry which is preliminary data.</text>
</comment>
<dbReference type="EMBL" id="LAZR01000107">
    <property type="protein sequence ID" value="KKN90829.1"/>
    <property type="molecule type" value="Genomic_DNA"/>
</dbReference>
<dbReference type="AlphaFoldDB" id="A0A0F9UGQ1"/>
<protein>
    <submittedName>
        <fullName evidence="1">Uncharacterized protein</fullName>
    </submittedName>
</protein>
<name>A0A0F9UGQ1_9ZZZZ</name>
<organism evidence="1">
    <name type="scientific">marine sediment metagenome</name>
    <dbReference type="NCBI Taxonomy" id="412755"/>
    <lineage>
        <taxon>unclassified sequences</taxon>
        <taxon>metagenomes</taxon>
        <taxon>ecological metagenomes</taxon>
    </lineage>
</organism>
<evidence type="ECO:0000313" key="1">
    <source>
        <dbReference type="EMBL" id="KKN90829.1"/>
    </source>
</evidence>